<feature type="transmembrane region" description="Helical" evidence="7">
    <location>
        <begin position="576"/>
        <end position="596"/>
    </location>
</feature>
<feature type="transmembrane region" description="Helical" evidence="7">
    <location>
        <begin position="616"/>
        <end position="642"/>
    </location>
</feature>
<feature type="transmembrane region" description="Helical" evidence="7">
    <location>
        <begin position="889"/>
        <end position="911"/>
    </location>
</feature>
<evidence type="ECO:0000313" key="11">
    <source>
        <dbReference type="Proteomes" id="UP000189580"/>
    </source>
</evidence>
<feature type="region of interest" description="Disordered" evidence="6">
    <location>
        <begin position="78"/>
        <end position="119"/>
    </location>
</feature>
<feature type="transmembrane region" description="Helical" evidence="7">
    <location>
        <begin position="23"/>
        <end position="44"/>
    </location>
</feature>
<dbReference type="PANTHER" id="PTHR10783:SF103">
    <property type="entry name" value="SOLUTE CARRIER FAMILY 53 MEMBER 1"/>
    <property type="match status" value="1"/>
</dbReference>
<feature type="compositionally biased region" description="Basic and acidic residues" evidence="6">
    <location>
        <begin position="231"/>
        <end position="245"/>
    </location>
</feature>
<evidence type="ECO:0000259" key="9">
    <source>
        <dbReference type="PROSITE" id="PS51382"/>
    </source>
</evidence>
<keyword evidence="11" id="KW-1185">Reference proteome</keyword>
<reference evidence="10 11" key="1">
    <citation type="submission" date="2016-02" db="EMBL/GenBank/DDBJ databases">
        <title>Complete genome sequence and transcriptome regulation of the pentose utilising yeast Sugiyamaella lignohabitans.</title>
        <authorList>
            <person name="Bellasio M."/>
            <person name="Peymann A."/>
            <person name="Valli M."/>
            <person name="Sipitzky M."/>
            <person name="Graf A."/>
            <person name="Sauer M."/>
            <person name="Marx H."/>
            <person name="Mattanovich D."/>
        </authorList>
    </citation>
    <scope>NUCLEOTIDE SEQUENCE [LARGE SCALE GENOMIC DNA]</scope>
    <source>
        <strain evidence="10 11">CBS 10342</strain>
    </source>
</reference>
<accession>A0A167C964</accession>
<keyword evidence="4 7" id="KW-1133">Transmembrane helix</keyword>
<dbReference type="RefSeq" id="XP_018733859.1">
    <property type="nucleotide sequence ID" value="XM_018881251.1"/>
</dbReference>
<dbReference type="OrthoDB" id="9970435at2759"/>
<evidence type="ECO:0000256" key="7">
    <source>
        <dbReference type="SAM" id="Phobius"/>
    </source>
</evidence>
<feature type="transmembrane region" description="Helical" evidence="7">
    <location>
        <begin position="842"/>
        <end position="860"/>
    </location>
</feature>
<dbReference type="GO" id="GO:0000822">
    <property type="term" value="F:inositol hexakisphosphate binding"/>
    <property type="evidence" value="ECO:0007669"/>
    <property type="project" value="TreeGrafter"/>
</dbReference>
<dbReference type="GO" id="GO:0006817">
    <property type="term" value="P:phosphate ion transport"/>
    <property type="evidence" value="ECO:0007669"/>
    <property type="project" value="TreeGrafter"/>
</dbReference>
<dbReference type="InterPro" id="IPR004342">
    <property type="entry name" value="EXS_C"/>
</dbReference>
<feature type="compositionally biased region" description="Low complexity" evidence="6">
    <location>
        <begin position="321"/>
        <end position="338"/>
    </location>
</feature>
<sequence length="1085" mass="123540">MTWTESGVDVDDDMFSPAKYQALVRYISDNYFLALSVAVTASIVRKISTQSEQRRTDLVPEWRDQYFDYKTGKKRLKKFDKKNEDKVQDSPHTRNFQTLFSGDSEHDDTPDLSSSPHPLTVSQLLRKGTNGKLPLIGKSPNLLRSYDISPSVVSTSSPRLKKPKETKILPGADVARFSSVLPYQSHSGHQVRIADNSFSPAYSGLELPPPAIKDASNPTKVDSISKIGGSGRDEGSSKDENRPDLQGDGPARRKVGFSESDVTPSQRDTGADENLDTIDSDPDHFDAPPVNDRSPLLENPFGPEPMAISKSNKSRQGTQYNTNEVVGNSTSSSNSASMEASTLRNRFTSENNQGAEAVSSNEAAIQELLAWVDSEVEKIEKFYSLKEAEAVEKYLILQDQLIQFNQHRSDIKQALANGEIINRAALTTKEALFREFDMPSLPEMLKKRKKKSMSENEIGGSGSDFSRKPDRGVTFSVARAQLKIALKEYYHSLELLKDYKSLNATAVRKMVKKFDKAAKSNKLPGYLEKIKNCKFVSSDVLDTLIPRTEDLYAFYFESSNHKRAVEKLRATDFPNLHYSAMFTTGLFLGLSVPLFIDGIVAGIRHSSKNPDIAYLFQIWGGFFLANLFVCLFMLNLYTWTTYKINYPFIFEFDQHNYLDYRQYGELPSMMLFLLSLFGWFTFRDFWPEQFPGKYFPPIYLGIALFTILCPLPILHWKARKWLVVAVWRLLLSGAYPVEFRDFFLGDIFCSLNYTISNASMFFCLYGTHWDLLGSSKYCTSSHSRLLGFLNSLPGIWRLLQCLRRYGDTGDWFPHLANGLKYSCLVLYYMFLSLARINRSSKVYHSCFILFACLNAIYSTIWDLFMDFSLLQPNSRHFLLRNELGFGSKWPYYAIMIVDPILRFSWILYAVFWDQIEQSAKISFFVSLIEIVRRFLWAFFRVENEHGSNVNRFRASRDLTLPYSEAKKIRIHSETMADETEHGQGDGTQVPMVDVEAQLRADEPASEEERHTPKPSPQRRKTFASIATPVLQAVSLKLKSAHTADFERRKPDDQQTGSADDDDDDDDDDDSILGDRYNTANENNKD</sequence>
<gene>
    <name evidence="10" type="primary">SYG1</name>
    <name evidence="10" type="ORF">AWJ20_4191</name>
</gene>
<dbReference type="GO" id="GO:0016036">
    <property type="term" value="P:cellular response to phosphate starvation"/>
    <property type="evidence" value="ECO:0007669"/>
    <property type="project" value="TreeGrafter"/>
</dbReference>
<keyword evidence="5 7" id="KW-0472">Membrane</keyword>
<feature type="compositionally biased region" description="Basic and acidic residues" evidence="6">
    <location>
        <begin position="1000"/>
        <end position="1011"/>
    </location>
</feature>
<feature type="transmembrane region" description="Helical" evidence="7">
    <location>
        <begin position="743"/>
        <end position="765"/>
    </location>
</feature>
<feature type="domain" description="SPX" evidence="9">
    <location>
        <begin position="45"/>
        <end position="528"/>
    </location>
</feature>
<dbReference type="AlphaFoldDB" id="A0A167C964"/>
<dbReference type="Proteomes" id="UP000189580">
    <property type="component" value="Chromosome c"/>
</dbReference>
<feature type="transmembrane region" description="Helical" evidence="7">
    <location>
        <begin position="811"/>
        <end position="830"/>
    </location>
</feature>
<dbReference type="KEGG" id="slb:AWJ20_4191"/>
<dbReference type="GeneID" id="30036296"/>
<proteinExistence type="inferred from homology"/>
<comment type="similarity">
    <text evidence="2">Belongs to the SYG1 (TC 2.A.94) family.</text>
</comment>
<feature type="compositionally biased region" description="Polar residues" evidence="6">
    <location>
        <begin position="309"/>
        <end position="320"/>
    </location>
</feature>
<dbReference type="GO" id="GO:0005886">
    <property type="term" value="C:plasma membrane"/>
    <property type="evidence" value="ECO:0007669"/>
    <property type="project" value="TreeGrafter"/>
</dbReference>
<evidence type="ECO:0000259" key="8">
    <source>
        <dbReference type="PROSITE" id="PS51380"/>
    </source>
</evidence>
<feature type="transmembrane region" description="Helical" evidence="7">
    <location>
        <begin position="663"/>
        <end position="682"/>
    </location>
</feature>
<dbReference type="GO" id="GO:0005794">
    <property type="term" value="C:Golgi apparatus"/>
    <property type="evidence" value="ECO:0007669"/>
    <property type="project" value="TreeGrafter"/>
</dbReference>
<dbReference type="Pfam" id="PF03105">
    <property type="entry name" value="SPX"/>
    <property type="match status" value="1"/>
</dbReference>
<organism evidence="10 11">
    <name type="scientific">Sugiyamaella lignohabitans</name>
    <dbReference type="NCBI Taxonomy" id="796027"/>
    <lineage>
        <taxon>Eukaryota</taxon>
        <taxon>Fungi</taxon>
        <taxon>Dikarya</taxon>
        <taxon>Ascomycota</taxon>
        <taxon>Saccharomycotina</taxon>
        <taxon>Dipodascomycetes</taxon>
        <taxon>Dipodascales</taxon>
        <taxon>Trichomonascaceae</taxon>
        <taxon>Sugiyamaella</taxon>
    </lineage>
</organism>
<evidence type="ECO:0000256" key="6">
    <source>
        <dbReference type="SAM" id="MobiDB-lite"/>
    </source>
</evidence>
<dbReference type="Pfam" id="PF03124">
    <property type="entry name" value="EXS"/>
    <property type="match status" value="1"/>
</dbReference>
<feature type="region of interest" description="Disordered" evidence="6">
    <location>
        <begin position="209"/>
        <end position="338"/>
    </location>
</feature>
<feature type="transmembrane region" description="Helical" evidence="7">
    <location>
        <begin position="694"/>
        <end position="714"/>
    </location>
</feature>
<dbReference type="PANTHER" id="PTHR10783">
    <property type="entry name" value="XENOTROPIC AND POLYTROPIC RETROVIRUS RECEPTOR 1-RELATED"/>
    <property type="match status" value="1"/>
</dbReference>
<name>A0A167C964_9ASCO</name>
<feature type="compositionally biased region" description="Basic and acidic residues" evidence="6">
    <location>
        <begin position="1041"/>
        <end position="1052"/>
    </location>
</feature>
<protein>
    <submittedName>
        <fullName evidence="10">Syg1p</fullName>
    </submittedName>
</protein>
<dbReference type="EMBL" id="CP014500">
    <property type="protein sequence ID" value="ANB11382.1"/>
    <property type="molecule type" value="Genomic_DNA"/>
</dbReference>
<feature type="domain" description="EXS" evidence="8">
    <location>
        <begin position="777"/>
        <end position="972"/>
    </location>
</feature>
<feature type="compositionally biased region" description="Acidic residues" evidence="6">
    <location>
        <begin position="271"/>
        <end position="280"/>
    </location>
</feature>
<evidence type="ECO:0000256" key="5">
    <source>
        <dbReference type="ARBA" id="ARBA00023136"/>
    </source>
</evidence>
<evidence type="ECO:0000256" key="4">
    <source>
        <dbReference type="ARBA" id="ARBA00022989"/>
    </source>
</evidence>
<feature type="region of interest" description="Disordered" evidence="6">
    <location>
        <begin position="1000"/>
        <end position="1022"/>
    </location>
</feature>
<keyword evidence="3 7" id="KW-0812">Transmembrane</keyword>
<evidence type="ECO:0000256" key="3">
    <source>
        <dbReference type="ARBA" id="ARBA00022692"/>
    </source>
</evidence>
<feature type="compositionally biased region" description="Basic and acidic residues" evidence="6">
    <location>
        <begin position="81"/>
        <end position="92"/>
    </location>
</feature>
<evidence type="ECO:0000256" key="2">
    <source>
        <dbReference type="ARBA" id="ARBA00009665"/>
    </source>
</evidence>
<dbReference type="InterPro" id="IPR004331">
    <property type="entry name" value="SPX_dom"/>
</dbReference>
<comment type="subcellular location">
    <subcellularLocation>
        <location evidence="1">Membrane</location>
        <topology evidence="1">Multi-pass membrane protein</topology>
    </subcellularLocation>
</comment>
<evidence type="ECO:0000313" key="10">
    <source>
        <dbReference type="EMBL" id="ANB11382.1"/>
    </source>
</evidence>
<feature type="compositionally biased region" description="Acidic residues" evidence="6">
    <location>
        <begin position="1058"/>
        <end position="1071"/>
    </location>
</feature>
<feature type="region of interest" description="Disordered" evidence="6">
    <location>
        <begin position="1040"/>
        <end position="1085"/>
    </location>
</feature>
<dbReference type="PROSITE" id="PS51380">
    <property type="entry name" value="EXS"/>
    <property type="match status" value="1"/>
</dbReference>
<evidence type="ECO:0000256" key="1">
    <source>
        <dbReference type="ARBA" id="ARBA00004141"/>
    </source>
</evidence>
<dbReference type="CDD" id="cd14475">
    <property type="entry name" value="SPX_SYG1_like"/>
    <property type="match status" value="1"/>
</dbReference>
<dbReference type="PROSITE" id="PS51382">
    <property type="entry name" value="SPX"/>
    <property type="match status" value="1"/>
</dbReference>